<evidence type="ECO:0000313" key="2">
    <source>
        <dbReference type="Proteomes" id="UP000824782"/>
    </source>
</evidence>
<sequence length="95" mass="10375">MDAASLIYKLKWKISTSNAFQTSSLCHNVASSAVGYMGSCCYHLQTLSLCHPAGTCCYCCHLYTTSLCHSVAYHVAATSTPLTLCCWCHLWSSLL</sequence>
<dbReference type="EMBL" id="WNYA01025997">
    <property type="protein sequence ID" value="KAG8537855.1"/>
    <property type="molecule type" value="Genomic_DNA"/>
</dbReference>
<dbReference type="AlphaFoldDB" id="A0AAV6YSH0"/>
<evidence type="ECO:0000313" key="1">
    <source>
        <dbReference type="EMBL" id="KAG8537855.1"/>
    </source>
</evidence>
<name>A0AAV6YSH0_ENGPU</name>
<dbReference type="Proteomes" id="UP000824782">
    <property type="component" value="Unassembled WGS sequence"/>
</dbReference>
<reference evidence="1" key="1">
    <citation type="thesis" date="2020" institute="ProQuest LLC" country="789 East Eisenhower Parkway, Ann Arbor, MI, USA">
        <title>Comparative Genomics and Chromosome Evolution.</title>
        <authorList>
            <person name="Mudd A.B."/>
        </authorList>
    </citation>
    <scope>NUCLEOTIDE SEQUENCE</scope>
    <source>
        <strain evidence="1">237g6f4</strain>
        <tissue evidence="1">Blood</tissue>
    </source>
</reference>
<accession>A0AAV6YSH0</accession>
<keyword evidence="2" id="KW-1185">Reference proteome</keyword>
<proteinExistence type="predicted"/>
<gene>
    <name evidence="1" type="ORF">GDO81_023688</name>
</gene>
<comment type="caution">
    <text evidence="1">The sequence shown here is derived from an EMBL/GenBank/DDBJ whole genome shotgun (WGS) entry which is preliminary data.</text>
</comment>
<protein>
    <submittedName>
        <fullName evidence="1">Uncharacterized protein</fullName>
    </submittedName>
</protein>
<organism evidence="1 2">
    <name type="scientific">Engystomops pustulosus</name>
    <name type="common">Tungara frog</name>
    <name type="synonym">Physalaemus pustulosus</name>
    <dbReference type="NCBI Taxonomy" id="76066"/>
    <lineage>
        <taxon>Eukaryota</taxon>
        <taxon>Metazoa</taxon>
        <taxon>Chordata</taxon>
        <taxon>Craniata</taxon>
        <taxon>Vertebrata</taxon>
        <taxon>Euteleostomi</taxon>
        <taxon>Amphibia</taxon>
        <taxon>Batrachia</taxon>
        <taxon>Anura</taxon>
        <taxon>Neobatrachia</taxon>
        <taxon>Hyloidea</taxon>
        <taxon>Leptodactylidae</taxon>
        <taxon>Leiuperinae</taxon>
        <taxon>Engystomops</taxon>
    </lineage>
</organism>